<dbReference type="CDD" id="cd01647">
    <property type="entry name" value="RT_LTR"/>
    <property type="match status" value="1"/>
</dbReference>
<dbReference type="FunFam" id="1.10.340.70:FF:000001">
    <property type="entry name" value="Retrovirus-related Pol polyprotein from transposon gypsy-like Protein"/>
    <property type="match status" value="1"/>
</dbReference>
<dbReference type="FunFam" id="3.30.70.270:FF:000020">
    <property type="entry name" value="Transposon Tf2-6 polyprotein-like Protein"/>
    <property type="match status" value="1"/>
</dbReference>
<dbReference type="InterPro" id="IPR050951">
    <property type="entry name" value="Retrovirus_Pol_polyprotein"/>
</dbReference>
<dbReference type="Pfam" id="PF17919">
    <property type="entry name" value="RT_RNaseH_2"/>
    <property type="match status" value="1"/>
</dbReference>
<evidence type="ECO:0000256" key="2">
    <source>
        <dbReference type="ARBA" id="ARBA00022670"/>
    </source>
</evidence>
<dbReference type="Gene3D" id="3.30.70.270">
    <property type="match status" value="3"/>
</dbReference>
<dbReference type="InterPro" id="IPR001584">
    <property type="entry name" value="Integrase_cat-core"/>
</dbReference>
<dbReference type="GO" id="GO:0004519">
    <property type="term" value="F:endonuclease activity"/>
    <property type="evidence" value="ECO:0007669"/>
    <property type="project" value="UniProtKB-KW"/>
</dbReference>
<dbReference type="GO" id="GO:0003676">
    <property type="term" value="F:nucleic acid binding"/>
    <property type="evidence" value="ECO:0007669"/>
    <property type="project" value="InterPro"/>
</dbReference>
<dbReference type="CDD" id="cd00303">
    <property type="entry name" value="retropepsin_like"/>
    <property type="match status" value="1"/>
</dbReference>
<protein>
    <recommendedName>
        <fullName evidence="1">RNA-directed DNA polymerase</fullName>
        <ecNumber evidence="1">2.7.7.49</ecNumber>
    </recommendedName>
</protein>
<keyword evidence="9" id="KW-0511">Multifunctional enzyme</keyword>
<dbReference type="Pfam" id="PF00078">
    <property type="entry name" value="RVT_1"/>
    <property type="match status" value="1"/>
</dbReference>
<dbReference type="CDD" id="cd09274">
    <property type="entry name" value="RNase_HI_RT_Ty3"/>
    <property type="match status" value="1"/>
</dbReference>
<gene>
    <name evidence="13" type="primary">TY3B-I_665</name>
    <name evidence="13" type="ORF">CK203_105517</name>
</gene>
<evidence type="ECO:0000256" key="1">
    <source>
        <dbReference type="ARBA" id="ARBA00012493"/>
    </source>
</evidence>
<evidence type="ECO:0000256" key="3">
    <source>
        <dbReference type="ARBA" id="ARBA00022679"/>
    </source>
</evidence>
<dbReference type="GO" id="GO:0006508">
    <property type="term" value="P:proteolysis"/>
    <property type="evidence" value="ECO:0007669"/>
    <property type="project" value="UniProtKB-KW"/>
</dbReference>
<dbReference type="Proteomes" id="UP000288805">
    <property type="component" value="Unassembled WGS sequence"/>
</dbReference>
<accession>A0A438FGN4</accession>
<keyword evidence="7" id="KW-0378">Hydrolase</keyword>
<feature type="region of interest" description="Disordered" evidence="10">
    <location>
        <begin position="38"/>
        <end position="63"/>
    </location>
</feature>
<keyword evidence="3" id="KW-0808">Transferase</keyword>
<dbReference type="PROSITE" id="PS50878">
    <property type="entry name" value="RT_POL"/>
    <property type="match status" value="1"/>
</dbReference>
<dbReference type="Gene3D" id="3.30.420.10">
    <property type="entry name" value="Ribonuclease H-like superfamily/Ribonuclease H"/>
    <property type="match status" value="1"/>
</dbReference>
<comment type="caution">
    <text evidence="13">The sequence shown here is derived from an EMBL/GenBank/DDBJ whole genome shotgun (WGS) entry which is preliminary data.</text>
</comment>
<sequence>MGGLKPEVADGIRMFKPQSVKEAISLAKMRDDQLARQRRFARPSALRASVPVSNPNPPKGSTQMAIKRLSWDEMQKRRAQGLCFNCNERFTPGHKCQAPQLMLLEGCIQEDETPEEMGGAIIGAHEVVALIDSGSTHNFISDRVAKTLRLPVKPQHRLLSELPMGKDYLVKGNMRSSRLIYKLEGQQNNEELSSDMQALLEEYSDVYAVPTSLPPAREIDHKIPLKDGTEAINVRPYRYAYFQKTEIENQVQDMLNAGLIQPSTSHFSSPVLLVKKKDGTWRFCIDYRALNAATVKDRFPILTVDDMLDELHGAAFFTKLDLKAGYHQIRVSTPDIPKTTFRTHNGHYEYLVMPFGLCNAPSTFLAIMNSIFRPYLRKFILPSFRQHQFYIKMSKCAFGKQELEYLGHIITHCGVKVDEKKIEAMVAWPRPSNITELRGFLGLTGYYHKFVQGYGLIARQLTNLLKKGKFQWNDEAEAAFLALKQAMTSTPTLAMPNFTEPFTIETDALGNEISVEMLAIVEAIRLWRPYLLGRKFYIKTDQRNLKFFLDRRVATPEQQKWVAKLLGYDYEIIFQSGRENSVADALSRRQESPLLAALHFSEVDIWKQICEASKSDSYVQLLGKKAGDPPHGNLTWRDVHDSKVGGHSGILRTYRRLQQQFYWPKMHKAVQEYVQKCEVCQSIKPKTKAPARLLQPLPIPAQVWEDITLDFIEGLPTSHGKDTILVVVDRLTKFADFIPLTHPFTTKVVVENFIEGVVKLHGMPRSIISDRDPIFISKFWQEFFKLSGSKLMLSSAYHPQTDGQTEVVNRCVEQYLRCFVHQWPRKWSTYLA</sequence>
<dbReference type="Pfam" id="PF17917">
    <property type="entry name" value="RT_RNaseH"/>
    <property type="match status" value="1"/>
</dbReference>
<organism evidence="13 14">
    <name type="scientific">Vitis vinifera</name>
    <name type="common">Grape</name>
    <dbReference type="NCBI Taxonomy" id="29760"/>
    <lineage>
        <taxon>Eukaryota</taxon>
        <taxon>Viridiplantae</taxon>
        <taxon>Streptophyta</taxon>
        <taxon>Embryophyta</taxon>
        <taxon>Tracheophyta</taxon>
        <taxon>Spermatophyta</taxon>
        <taxon>Magnoliopsida</taxon>
        <taxon>eudicotyledons</taxon>
        <taxon>Gunneridae</taxon>
        <taxon>Pentapetalae</taxon>
        <taxon>rosids</taxon>
        <taxon>Vitales</taxon>
        <taxon>Vitaceae</taxon>
        <taxon>Viteae</taxon>
        <taxon>Vitis</taxon>
    </lineage>
</organism>
<keyword evidence="2" id="KW-0645">Protease</keyword>
<dbReference type="PROSITE" id="PS50994">
    <property type="entry name" value="INTEGRASE"/>
    <property type="match status" value="1"/>
</dbReference>
<dbReference type="InterPro" id="IPR043128">
    <property type="entry name" value="Rev_trsase/Diguanyl_cyclase"/>
</dbReference>
<dbReference type="EMBL" id="QGNW01000906">
    <property type="protein sequence ID" value="RVW59133.1"/>
    <property type="molecule type" value="Genomic_DNA"/>
</dbReference>
<dbReference type="GO" id="GO:0003964">
    <property type="term" value="F:RNA-directed DNA polymerase activity"/>
    <property type="evidence" value="ECO:0007669"/>
    <property type="project" value="UniProtKB-KW"/>
</dbReference>
<evidence type="ECO:0000259" key="11">
    <source>
        <dbReference type="PROSITE" id="PS50878"/>
    </source>
</evidence>
<keyword evidence="8" id="KW-0695">RNA-directed DNA polymerase</keyword>
<evidence type="ECO:0000256" key="6">
    <source>
        <dbReference type="ARBA" id="ARBA00022759"/>
    </source>
</evidence>
<evidence type="ECO:0000313" key="14">
    <source>
        <dbReference type="Proteomes" id="UP000288805"/>
    </source>
</evidence>
<dbReference type="InterPro" id="IPR041577">
    <property type="entry name" value="RT_RNaseH_2"/>
</dbReference>
<proteinExistence type="predicted"/>
<keyword evidence="6" id="KW-0255">Endonuclease</keyword>
<dbReference type="PANTHER" id="PTHR37984:SF5">
    <property type="entry name" value="PROTEIN NYNRIN-LIKE"/>
    <property type="match status" value="1"/>
</dbReference>
<evidence type="ECO:0000256" key="8">
    <source>
        <dbReference type="ARBA" id="ARBA00022918"/>
    </source>
</evidence>
<dbReference type="Gene3D" id="1.10.340.70">
    <property type="match status" value="1"/>
</dbReference>
<dbReference type="InterPro" id="IPR041373">
    <property type="entry name" value="RT_RNaseH"/>
</dbReference>
<dbReference type="Gene3D" id="3.10.10.10">
    <property type="entry name" value="HIV Type 1 Reverse Transcriptase, subunit A, domain 1"/>
    <property type="match status" value="1"/>
</dbReference>
<dbReference type="InterPro" id="IPR041588">
    <property type="entry name" value="Integrase_H2C2"/>
</dbReference>
<dbReference type="FunFam" id="3.10.10.10:FF:000007">
    <property type="entry name" value="Retrovirus-related Pol polyprotein from transposon 17.6-like Protein"/>
    <property type="match status" value="1"/>
</dbReference>
<dbReference type="InterPro" id="IPR036397">
    <property type="entry name" value="RNaseH_sf"/>
</dbReference>
<evidence type="ECO:0000259" key="12">
    <source>
        <dbReference type="PROSITE" id="PS50994"/>
    </source>
</evidence>
<name>A0A438FGN4_VITVI</name>
<dbReference type="InterPro" id="IPR043502">
    <property type="entry name" value="DNA/RNA_pol_sf"/>
</dbReference>
<dbReference type="Pfam" id="PF17921">
    <property type="entry name" value="Integrase_H2C2"/>
    <property type="match status" value="1"/>
</dbReference>
<dbReference type="Gene3D" id="2.40.70.10">
    <property type="entry name" value="Acid Proteases"/>
    <property type="match status" value="1"/>
</dbReference>
<reference evidence="13 14" key="1">
    <citation type="journal article" date="2018" name="PLoS Genet.">
        <title>Population sequencing reveals clonal diversity and ancestral inbreeding in the grapevine cultivar Chardonnay.</title>
        <authorList>
            <person name="Roach M.J."/>
            <person name="Johnson D.L."/>
            <person name="Bohlmann J."/>
            <person name="van Vuuren H.J."/>
            <person name="Jones S.J."/>
            <person name="Pretorius I.S."/>
            <person name="Schmidt S.A."/>
            <person name="Borneman A.R."/>
        </authorList>
    </citation>
    <scope>NUCLEOTIDE SEQUENCE [LARGE SCALE GENOMIC DNA]</scope>
    <source>
        <strain evidence="14">cv. Chardonnay</strain>
        <tissue evidence="13">Leaf</tissue>
    </source>
</reference>
<feature type="domain" description="Integrase catalytic" evidence="12">
    <location>
        <begin position="692"/>
        <end position="832"/>
    </location>
</feature>
<evidence type="ECO:0000256" key="9">
    <source>
        <dbReference type="ARBA" id="ARBA00023268"/>
    </source>
</evidence>
<dbReference type="EC" id="2.7.7.49" evidence="1"/>
<evidence type="ECO:0000256" key="10">
    <source>
        <dbReference type="SAM" id="MobiDB-lite"/>
    </source>
</evidence>
<dbReference type="PANTHER" id="PTHR37984">
    <property type="entry name" value="PROTEIN CBG26694"/>
    <property type="match status" value="1"/>
</dbReference>
<dbReference type="AlphaFoldDB" id="A0A438FGN4"/>
<evidence type="ECO:0000256" key="5">
    <source>
        <dbReference type="ARBA" id="ARBA00022722"/>
    </source>
</evidence>
<dbReference type="SUPFAM" id="SSF56672">
    <property type="entry name" value="DNA/RNA polymerases"/>
    <property type="match status" value="1"/>
</dbReference>
<dbReference type="GO" id="GO:0015074">
    <property type="term" value="P:DNA integration"/>
    <property type="evidence" value="ECO:0007669"/>
    <property type="project" value="InterPro"/>
</dbReference>
<dbReference type="InterPro" id="IPR021109">
    <property type="entry name" value="Peptidase_aspartic_dom_sf"/>
</dbReference>
<evidence type="ECO:0000313" key="13">
    <source>
        <dbReference type="EMBL" id="RVW59133.1"/>
    </source>
</evidence>
<dbReference type="InterPro" id="IPR000477">
    <property type="entry name" value="RT_dom"/>
</dbReference>
<evidence type="ECO:0000256" key="7">
    <source>
        <dbReference type="ARBA" id="ARBA00022801"/>
    </source>
</evidence>
<dbReference type="GO" id="GO:0008233">
    <property type="term" value="F:peptidase activity"/>
    <property type="evidence" value="ECO:0007669"/>
    <property type="project" value="UniProtKB-KW"/>
</dbReference>
<feature type="domain" description="Reverse transcriptase" evidence="11">
    <location>
        <begin position="255"/>
        <end position="445"/>
    </location>
</feature>
<dbReference type="InterPro" id="IPR012337">
    <property type="entry name" value="RNaseH-like_sf"/>
</dbReference>
<evidence type="ECO:0000256" key="4">
    <source>
        <dbReference type="ARBA" id="ARBA00022695"/>
    </source>
</evidence>
<keyword evidence="4" id="KW-0548">Nucleotidyltransferase</keyword>
<dbReference type="SUPFAM" id="SSF53098">
    <property type="entry name" value="Ribonuclease H-like"/>
    <property type="match status" value="1"/>
</dbReference>
<keyword evidence="5" id="KW-0540">Nuclease</keyword>